<comment type="function">
    <text evidence="10">Required for the first step of diphthamide biosynthesis, a post-translational modification of histidine which occurs in elongation factor 2. DPH1 and DPH2 transfer a 3-amino-3-carboxypropyl (ACP) group from S-adenosyl-L-methionine (SAM) to a histidine residue, the reaction is assisted by a reduction system comprising DPH3 and a NADH-dependent reductase. Facilitates the reduction of the catalytic iron-sulfur cluster found in the DPH1 subunit.</text>
</comment>
<gene>
    <name evidence="12" type="primary">DPH2</name>
    <name evidence="12" type="ORF">H4R20_005323</name>
</gene>
<dbReference type="NCBIfam" id="TIGR00322">
    <property type="entry name" value="diphth2_R"/>
    <property type="match status" value="1"/>
</dbReference>
<evidence type="ECO:0000256" key="7">
    <source>
        <dbReference type="ARBA" id="ARBA00023014"/>
    </source>
</evidence>
<dbReference type="GO" id="GO:0005737">
    <property type="term" value="C:cytoplasm"/>
    <property type="evidence" value="ECO:0007669"/>
    <property type="project" value="UniProtKB-SubCell"/>
</dbReference>
<evidence type="ECO:0000256" key="8">
    <source>
        <dbReference type="ARBA" id="ARBA00034128"/>
    </source>
</evidence>
<dbReference type="InterPro" id="IPR016435">
    <property type="entry name" value="DPH1/DPH2"/>
</dbReference>
<name>A0A9W8HQ11_9FUNG</name>
<protein>
    <recommendedName>
        <fullName evidence="4 10">2-(3-amino-3-carboxypropyl)histidine synthase subunit 2</fullName>
    </recommendedName>
</protein>
<comment type="function">
    <text evidence="9">Required for the first step of diphthamide biosynthesis, a post-translational modification of histidine which occurs in elongation factor 2. DPH1 and DPH2 transfer a 3-amino-3-carboxypropyl (ACP) group from S-adenosyl-L-methionine (SAM) to a histidine residue, the reaction is assisted by a reduction system comprising DPH3 and a NADH-dependent reductase, predominantly CBR1. Facilitates the reduction of the catalytic iron-sulfur cluster found in the DPH1 subunit.</text>
</comment>
<feature type="compositionally biased region" description="Low complexity" evidence="11">
    <location>
        <begin position="444"/>
        <end position="454"/>
    </location>
</feature>
<evidence type="ECO:0000256" key="3">
    <source>
        <dbReference type="ARBA" id="ARBA00006179"/>
    </source>
</evidence>
<accession>A0A9W8HQ11</accession>
<dbReference type="GO" id="GO:0017183">
    <property type="term" value="P:protein histidyl modification to diphthamide"/>
    <property type="evidence" value="ECO:0007669"/>
    <property type="project" value="InterPro"/>
</dbReference>
<comment type="pathway">
    <text evidence="2 10">Protein modification; peptidyl-diphthamide biosynthesis.</text>
</comment>
<keyword evidence="5 10" id="KW-0479">Metal-binding</keyword>
<evidence type="ECO:0000313" key="13">
    <source>
        <dbReference type="Proteomes" id="UP001140094"/>
    </source>
</evidence>
<dbReference type="SFLD" id="SFLDS00032">
    <property type="entry name" value="Radical_SAM_3-amino-3-carboxyp"/>
    <property type="match status" value="1"/>
</dbReference>
<feature type="region of interest" description="Disordered" evidence="11">
    <location>
        <begin position="431"/>
        <end position="454"/>
    </location>
</feature>
<evidence type="ECO:0000256" key="10">
    <source>
        <dbReference type="RuleBase" id="RU364133"/>
    </source>
</evidence>
<dbReference type="Proteomes" id="UP001140094">
    <property type="component" value="Unassembled WGS sequence"/>
</dbReference>
<dbReference type="FunFam" id="3.40.50.11840:FF:000002">
    <property type="entry name" value="2-(3-amino-3-carboxypropyl)histidine synthase subunit 2"/>
    <property type="match status" value="1"/>
</dbReference>
<dbReference type="EMBL" id="JANBUO010001723">
    <property type="protein sequence ID" value="KAJ2797071.1"/>
    <property type="molecule type" value="Genomic_DNA"/>
</dbReference>
<organism evidence="12 13">
    <name type="scientific">Coemansia guatemalensis</name>
    <dbReference type="NCBI Taxonomy" id="2761395"/>
    <lineage>
        <taxon>Eukaryota</taxon>
        <taxon>Fungi</taxon>
        <taxon>Fungi incertae sedis</taxon>
        <taxon>Zoopagomycota</taxon>
        <taxon>Kickxellomycotina</taxon>
        <taxon>Kickxellomycetes</taxon>
        <taxon>Kickxellales</taxon>
        <taxon>Kickxellaceae</taxon>
        <taxon>Coemansia</taxon>
    </lineage>
</organism>
<keyword evidence="6 10" id="KW-0408">Iron</keyword>
<dbReference type="Gene3D" id="3.40.50.11840">
    <property type="entry name" value="Diphthamide synthesis DPH1/DPH2 domain 1"/>
    <property type="match status" value="1"/>
</dbReference>
<proteinExistence type="inferred from homology"/>
<evidence type="ECO:0000256" key="1">
    <source>
        <dbReference type="ARBA" id="ARBA00001966"/>
    </source>
</evidence>
<keyword evidence="7 10" id="KW-0411">Iron-sulfur</keyword>
<comment type="similarity">
    <text evidence="3 10">Belongs to the DPH1/DPH2 family. DPH2 subfamily.</text>
</comment>
<reference evidence="12" key="1">
    <citation type="submission" date="2022-07" db="EMBL/GenBank/DDBJ databases">
        <title>Phylogenomic reconstructions and comparative analyses of Kickxellomycotina fungi.</title>
        <authorList>
            <person name="Reynolds N.K."/>
            <person name="Stajich J.E."/>
            <person name="Barry K."/>
            <person name="Grigoriev I.V."/>
            <person name="Crous P."/>
            <person name="Smith M.E."/>
        </authorList>
    </citation>
    <scope>NUCLEOTIDE SEQUENCE</scope>
    <source>
        <strain evidence="12">NRRL 1565</strain>
    </source>
</reference>
<comment type="subcellular location">
    <subcellularLocation>
        <location evidence="10">Cytoplasm</location>
    </subcellularLocation>
</comment>
<evidence type="ECO:0000313" key="12">
    <source>
        <dbReference type="EMBL" id="KAJ2797071.1"/>
    </source>
</evidence>
<dbReference type="InterPro" id="IPR042263">
    <property type="entry name" value="DPH1/DPH2_1"/>
</dbReference>
<dbReference type="GO" id="GO:0046872">
    <property type="term" value="F:metal ion binding"/>
    <property type="evidence" value="ECO:0007669"/>
    <property type="project" value="UniProtKB-KW"/>
</dbReference>
<evidence type="ECO:0000256" key="4">
    <source>
        <dbReference type="ARBA" id="ARBA00021914"/>
    </source>
</evidence>
<sequence>MSVVTNPVAIDNDGSAVIERTLSLDESLDKQVLSRQEIIEQYEVVRTAEIINAGSDGENSYLRIALQFPDELLPDSTVVSEELQKRLKDQHTQQVFILADTSYGSCCVDEVAASHYSADIVVHYGRTCLSLSSRTPVYYVFGRELLDTKDCAQRTVQQLDPGQNVLLMCDVPYAYAMQDVAHELRACGQGKLGDVVLSEISVLGKPYVPNGDTTDEKQRIRPGRRWQLGEGRTIADYSILYIGGESLTLTNIMVTQRAQSVFSYDPRRTEQPLREETSKVNRHLNRRYYMVQRAKDANIVGIVVGTLAATRYLRVVEALKQMLRSAGRKYYVFVVGKLNVAKLANFAEIETFVLVACPENSLVDSKDFYQPVVTPYELLLALSSSRQWTGDYVTDFHAFLEEAKLHEEEEDGSDEDLPHFSLITGTLKQNRRYNHPQNANGKLAESSNASSSSALVGRMSDLEIRNKNTEIAEYMGSAGAEYLMNRSFRGLGHDGAEDEEIEPMKAVEGLSGIARGYEHEK</sequence>
<dbReference type="SFLD" id="SFLDF00408">
    <property type="entry name" value="Diphthamide_biosynthesis_famil"/>
    <property type="match status" value="1"/>
</dbReference>
<evidence type="ECO:0000256" key="5">
    <source>
        <dbReference type="ARBA" id="ARBA00022723"/>
    </source>
</evidence>
<evidence type="ECO:0000256" key="6">
    <source>
        <dbReference type="ARBA" id="ARBA00023004"/>
    </source>
</evidence>
<dbReference type="Gene3D" id="3.40.50.11860">
    <property type="entry name" value="Diphthamide synthesis DPH1/DPH2 domain 3"/>
    <property type="match status" value="1"/>
</dbReference>
<evidence type="ECO:0000256" key="2">
    <source>
        <dbReference type="ARBA" id="ARBA00005156"/>
    </source>
</evidence>
<dbReference type="FunFam" id="3.40.50.11860:FF:000001">
    <property type="entry name" value="2-(3-amino-3-carboxypropyl)histidine synthase subunit 2"/>
    <property type="match status" value="1"/>
</dbReference>
<evidence type="ECO:0000256" key="11">
    <source>
        <dbReference type="SAM" id="MobiDB-lite"/>
    </source>
</evidence>
<dbReference type="GO" id="GO:0051536">
    <property type="term" value="F:iron-sulfur cluster binding"/>
    <property type="evidence" value="ECO:0007669"/>
    <property type="project" value="UniProtKB-KW"/>
</dbReference>
<comment type="cofactor">
    <cofactor evidence="1">
        <name>[4Fe-4S] cluster</name>
        <dbReference type="ChEBI" id="CHEBI:49883"/>
    </cofactor>
</comment>
<dbReference type="PANTHER" id="PTHR10762">
    <property type="entry name" value="DIPHTHAMIDE BIOSYNTHESIS PROTEIN"/>
    <property type="match status" value="1"/>
</dbReference>
<dbReference type="GO" id="GO:0090560">
    <property type="term" value="F:2-(3-amino-3-carboxypropyl)histidine synthase activity"/>
    <property type="evidence" value="ECO:0007669"/>
    <property type="project" value="InterPro"/>
</dbReference>
<dbReference type="Pfam" id="PF01866">
    <property type="entry name" value="Diphthamide_syn"/>
    <property type="match status" value="1"/>
</dbReference>
<dbReference type="PANTHER" id="PTHR10762:SF2">
    <property type="entry name" value="2-(3-AMINO-3-CARBOXYPROPYL)HISTIDINE SYNTHASE SUBUNIT 2"/>
    <property type="match status" value="1"/>
</dbReference>
<dbReference type="NCBIfam" id="TIGR00272">
    <property type="entry name" value="DPH2"/>
    <property type="match status" value="1"/>
</dbReference>
<keyword evidence="13" id="KW-1185">Reference proteome</keyword>
<comment type="subunit">
    <text evidence="8">Component of the 2-(3-amino-3-carboxypropyl)histidine synthase complex composed of DPH1, DPH2, DPH3 and a NADH-dependent reductase, predominantly CBR1.</text>
</comment>
<comment type="caution">
    <text evidence="12">The sequence shown here is derived from an EMBL/GenBank/DDBJ whole genome shotgun (WGS) entry which is preliminary data.</text>
</comment>
<dbReference type="AlphaFoldDB" id="A0A9W8HQ11"/>
<dbReference type="InterPro" id="IPR010014">
    <property type="entry name" value="DHP2"/>
</dbReference>
<dbReference type="InterPro" id="IPR042265">
    <property type="entry name" value="DPH1/DPH2_3"/>
</dbReference>
<evidence type="ECO:0000256" key="9">
    <source>
        <dbReference type="ARBA" id="ARBA00054092"/>
    </source>
</evidence>
<dbReference type="OrthoDB" id="449241at2759"/>
<dbReference type="SFLD" id="SFLDG01121">
    <property type="entry name" value="Diphthamide_biosynthesis"/>
    <property type="match status" value="1"/>
</dbReference>
<keyword evidence="10" id="KW-0963">Cytoplasm</keyword>